<organism evidence="2 3">
    <name type="scientific">Roseomonas fluvialis</name>
    <dbReference type="NCBI Taxonomy" id="1750527"/>
    <lineage>
        <taxon>Bacteria</taxon>
        <taxon>Pseudomonadati</taxon>
        <taxon>Pseudomonadota</taxon>
        <taxon>Alphaproteobacteria</taxon>
        <taxon>Acetobacterales</taxon>
        <taxon>Roseomonadaceae</taxon>
        <taxon>Roseomonas</taxon>
    </lineage>
</organism>
<dbReference type="SUPFAM" id="SSF53850">
    <property type="entry name" value="Periplasmic binding protein-like II"/>
    <property type="match status" value="1"/>
</dbReference>
<dbReference type="PANTHER" id="PTHR42928:SF5">
    <property type="entry name" value="BLR1237 PROTEIN"/>
    <property type="match status" value="1"/>
</dbReference>
<dbReference type="EMBL" id="AP025637">
    <property type="protein sequence ID" value="BDG72603.1"/>
    <property type="molecule type" value="Genomic_DNA"/>
</dbReference>
<sequence length="324" mass="32915">MPTRRDLPVALAALGLAGTPACRTLASPGAGSVNRLVVPFPPGGATDIFARLVADRLSVSTASRIAVDNRPGGGTVIGSLAVARSRPEEGVLGVVVSAHTINAALRHDLPYDTLTEFSHITQLARAHIVIVAGAAFEATTLAEVVALSHRRDGGLSVATPGIGTVMHMTLELLARDSGARLVHVPYSGAAPAVGDVAAGRVDLMIDPWVSARAGVDAGRLKVIAATGAAPVPGAAWIPRAAETWPGLSTYSMVGLVGPAGMGALAVGALAAATRTVLLDPAIAPTLTGMGLEPVASSPAEFRSFVEAEVARWRDVAASRGIRLL</sequence>
<evidence type="ECO:0000256" key="1">
    <source>
        <dbReference type="ARBA" id="ARBA00006987"/>
    </source>
</evidence>
<name>A0ABN6P4D2_9PROT</name>
<dbReference type="Pfam" id="PF03401">
    <property type="entry name" value="TctC"/>
    <property type="match status" value="1"/>
</dbReference>
<evidence type="ECO:0000313" key="3">
    <source>
        <dbReference type="Proteomes" id="UP000831327"/>
    </source>
</evidence>
<comment type="similarity">
    <text evidence="1">Belongs to the UPF0065 (bug) family.</text>
</comment>
<dbReference type="PANTHER" id="PTHR42928">
    <property type="entry name" value="TRICARBOXYLATE-BINDING PROTEIN"/>
    <property type="match status" value="1"/>
</dbReference>
<accession>A0ABN6P4D2</accession>
<dbReference type="RefSeq" id="WP_244459797.1">
    <property type="nucleotide sequence ID" value="NZ_AP025637.1"/>
</dbReference>
<evidence type="ECO:0000313" key="2">
    <source>
        <dbReference type="EMBL" id="BDG72603.1"/>
    </source>
</evidence>
<dbReference type="Gene3D" id="3.40.190.10">
    <property type="entry name" value="Periplasmic binding protein-like II"/>
    <property type="match status" value="1"/>
</dbReference>
<protein>
    <submittedName>
        <fullName evidence="2">MFS transporter</fullName>
    </submittedName>
</protein>
<dbReference type="PIRSF" id="PIRSF017082">
    <property type="entry name" value="YflP"/>
    <property type="match status" value="1"/>
</dbReference>
<gene>
    <name evidence="2" type="ORF">Rmf_25320</name>
</gene>
<proteinExistence type="inferred from homology"/>
<dbReference type="InterPro" id="IPR005064">
    <property type="entry name" value="BUG"/>
</dbReference>
<keyword evidence="3" id="KW-1185">Reference proteome</keyword>
<dbReference type="Gene3D" id="3.40.190.150">
    <property type="entry name" value="Bordetella uptake gene, domain 1"/>
    <property type="match status" value="1"/>
</dbReference>
<dbReference type="InterPro" id="IPR042100">
    <property type="entry name" value="Bug_dom1"/>
</dbReference>
<dbReference type="Proteomes" id="UP000831327">
    <property type="component" value="Chromosome"/>
</dbReference>
<reference evidence="2 3" key="1">
    <citation type="journal article" date="2016" name="Microbes Environ.">
        <title>Phylogenetically diverse aerobic anoxygenic phototrophic bacteria isolated from epilithic biofilms in Tama river, Japan.</title>
        <authorList>
            <person name="Hirose S."/>
            <person name="Matsuura K."/>
            <person name="Haruta S."/>
        </authorList>
    </citation>
    <scope>NUCLEOTIDE SEQUENCE [LARGE SCALE GENOMIC DNA]</scope>
    <source>
        <strain evidence="2 3">S08</strain>
    </source>
</reference>